<gene>
    <name evidence="3" type="ORF">ACEWY4_027314</name>
</gene>
<sequence>MLQLPNRCLRDFAYDYHSLCVRWKLDITETELVGKILNNCNPRIAGCLRGTVTNVKQLFKIGTMVEKDYTSSKDNCGKVDQQRAKEKSLKKDKDKGAAKNTKRAADVGLLRHEVRKLFQAWPMGCSGTLGKTMVEEHRIFITDEAPVCCKAYRVSPFWRQIIVDHVEQMIKNGIICAYLRTLWIRRRLAVTSYPAPTNIKSLQRFLGLVGWSHKFIDDFAYLAAPLNHLKTKDVEWVWSEDCQLSFAQLKEALVRAPILMQPNPSLPLEIHTNGSDVVLGAVLV</sequence>
<dbReference type="Gene3D" id="3.30.70.270">
    <property type="match status" value="1"/>
</dbReference>
<dbReference type="AlphaFoldDB" id="A0ABD1IS34"/>
<dbReference type="InterPro" id="IPR043128">
    <property type="entry name" value="Rev_trsase/Diguanyl_cyclase"/>
</dbReference>
<comment type="caution">
    <text evidence="3">The sequence shown here is derived from an EMBL/GenBank/DDBJ whole genome shotgun (WGS) entry which is preliminary data.</text>
</comment>
<dbReference type="SUPFAM" id="SSF56672">
    <property type="entry name" value="DNA/RNA polymerases"/>
    <property type="match status" value="1"/>
</dbReference>
<keyword evidence="4" id="KW-1185">Reference proteome</keyword>
<accession>A0ABD1IS34</accession>
<dbReference type="Proteomes" id="UP001591681">
    <property type="component" value="Unassembled WGS sequence"/>
</dbReference>
<dbReference type="PANTHER" id="PTHR33064">
    <property type="entry name" value="POL PROTEIN"/>
    <property type="match status" value="1"/>
</dbReference>
<name>A0ABD1IS34_9TELE</name>
<evidence type="ECO:0000313" key="4">
    <source>
        <dbReference type="Proteomes" id="UP001591681"/>
    </source>
</evidence>
<evidence type="ECO:0000256" key="1">
    <source>
        <dbReference type="SAM" id="MobiDB-lite"/>
    </source>
</evidence>
<dbReference type="InterPro" id="IPR051320">
    <property type="entry name" value="Viral_Replic_Matur_Polypro"/>
</dbReference>
<dbReference type="InterPro" id="IPR043502">
    <property type="entry name" value="DNA/RNA_pol_sf"/>
</dbReference>
<dbReference type="EMBL" id="JBHFQA010000024">
    <property type="protein sequence ID" value="KAL2077810.1"/>
    <property type="molecule type" value="Genomic_DNA"/>
</dbReference>
<feature type="region of interest" description="Disordered" evidence="1">
    <location>
        <begin position="70"/>
        <end position="100"/>
    </location>
</feature>
<protein>
    <recommendedName>
        <fullName evidence="2">Reverse transcriptase/retrotransposon-derived protein RNase H-like domain-containing protein</fullName>
    </recommendedName>
</protein>
<dbReference type="InterPro" id="IPR041577">
    <property type="entry name" value="RT_RNaseH_2"/>
</dbReference>
<evidence type="ECO:0000259" key="2">
    <source>
        <dbReference type="Pfam" id="PF17919"/>
    </source>
</evidence>
<dbReference type="Pfam" id="PF17919">
    <property type="entry name" value="RT_RNaseH_2"/>
    <property type="match status" value="1"/>
</dbReference>
<organism evidence="3 4">
    <name type="scientific">Coilia grayii</name>
    <name type="common">Gray's grenadier anchovy</name>
    <dbReference type="NCBI Taxonomy" id="363190"/>
    <lineage>
        <taxon>Eukaryota</taxon>
        <taxon>Metazoa</taxon>
        <taxon>Chordata</taxon>
        <taxon>Craniata</taxon>
        <taxon>Vertebrata</taxon>
        <taxon>Euteleostomi</taxon>
        <taxon>Actinopterygii</taxon>
        <taxon>Neopterygii</taxon>
        <taxon>Teleostei</taxon>
        <taxon>Clupei</taxon>
        <taxon>Clupeiformes</taxon>
        <taxon>Clupeoidei</taxon>
        <taxon>Engraulidae</taxon>
        <taxon>Coilinae</taxon>
        <taxon>Coilia</taxon>
    </lineage>
</organism>
<proteinExistence type="predicted"/>
<reference evidence="3 4" key="1">
    <citation type="submission" date="2024-09" db="EMBL/GenBank/DDBJ databases">
        <title>A chromosome-level genome assembly of Gray's grenadier anchovy, Coilia grayii.</title>
        <authorList>
            <person name="Fu Z."/>
        </authorList>
    </citation>
    <scope>NUCLEOTIDE SEQUENCE [LARGE SCALE GENOMIC DNA]</scope>
    <source>
        <strain evidence="3">G4</strain>
        <tissue evidence="3">Muscle</tissue>
    </source>
</reference>
<evidence type="ECO:0000313" key="3">
    <source>
        <dbReference type="EMBL" id="KAL2077810.1"/>
    </source>
</evidence>
<dbReference type="FunFam" id="3.30.70.270:FF:000020">
    <property type="entry name" value="Transposon Tf2-6 polyprotein-like Protein"/>
    <property type="match status" value="1"/>
</dbReference>
<feature type="domain" description="Reverse transcriptase/retrotransposon-derived protein RNase H-like" evidence="2">
    <location>
        <begin position="238"/>
        <end position="283"/>
    </location>
</feature>
<dbReference type="PANTHER" id="PTHR33064:SF37">
    <property type="entry name" value="RIBONUCLEASE H"/>
    <property type="match status" value="1"/>
</dbReference>